<dbReference type="Proteomes" id="UP000507470">
    <property type="component" value="Unassembled WGS sequence"/>
</dbReference>
<evidence type="ECO:0000313" key="2">
    <source>
        <dbReference type="EMBL" id="CAC5376414.1"/>
    </source>
</evidence>
<evidence type="ECO:0000256" key="1">
    <source>
        <dbReference type="SAM" id="Phobius"/>
    </source>
</evidence>
<organism evidence="2 3">
    <name type="scientific">Mytilus coruscus</name>
    <name type="common">Sea mussel</name>
    <dbReference type="NCBI Taxonomy" id="42192"/>
    <lineage>
        <taxon>Eukaryota</taxon>
        <taxon>Metazoa</taxon>
        <taxon>Spiralia</taxon>
        <taxon>Lophotrochozoa</taxon>
        <taxon>Mollusca</taxon>
        <taxon>Bivalvia</taxon>
        <taxon>Autobranchia</taxon>
        <taxon>Pteriomorphia</taxon>
        <taxon>Mytilida</taxon>
        <taxon>Mytiloidea</taxon>
        <taxon>Mytilidae</taxon>
        <taxon>Mytilinae</taxon>
        <taxon>Mytilus</taxon>
    </lineage>
</organism>
<dbReference type="EMBL" id="CACVKT020002187">
    <property type="protein sequence ID" value="CAC5376414.1"/>
    <property type="molecule type" value="Genomic_DNA"/>
</dbReference>
<sequence length="197" mass="22038">MLMAVAGALVVIIGLCLCLICICWKRYVSSKKRNIPTSSSAFPLTKFPDMQDDASDAQETSVYGYDEIGEAKMEREISVIQHDIISIQSLNKDTEVTPINSDGYLHPYHSLVSINSNSCKGLGDQHNVDMCEERSYLELSAANQYLELSTGNQCNNEVQQKKTCELVFNKVFSEKDDEIKYEVPKDAKSSGDKVVFF</sequence>
<accession>A0A6J8AYJ7</accession>
<keyword evidence="1" id="KW-0472">Membrane</keyword>
<proteinExistence type="predicted"/>
<keyword evidence="1" id="KW-0812">Transmembrane</keyword>
<keyword evidence="3" id="KW-1185">Reference proteome</keyword>
<keyword evidence="1" id="KW-1133">Transmembrane helix</keyword>
<reference evidence="2 3" key="1">
    <citation type="submission" date="2020-06" db="EMBL/GenBank/DDBJ databases">
        <authorList>
            <person name="Li R."/>
            <person name="Bekaert M."/>
        </authorList>
    </citation>
    <scope>NUCLEOTIDE SEQUENCE [LARGE SCALE GENOMIC DNA]</scope>
    <source>
        <strain evidence="3">wild</strain>
    </source>
</reference>
<feature type="transmembrane region" description="Helical" evidence="1">
    <location>
        <begin position="6"/>
        <end position="24"/>
    </location>
</feature>
<dbReference type="AlphaFoldDB" id="A0A6J8AYJ7"/>
<evidence type="ECO:0000313" key="3">
    <source>
        <dbReference type="Proteomes" id="UP000507470"/>
    </source>
</evidence>
<gene>
    <name evidence="2" type="ORF">MCOR_13065</name>
</gene>
<protein>
    <submittedName>
        <fullName evidence="2">Uncharacterized protein</fullName>
    </submittedName>
</protein>
<name>A0A6J8AYJ7_MYTCO</name>